<protein>
    <submittedName>
        <fullName evidence="4">Response regulator</fullName>
    </submittedName>
</protein>
<gene>
    <name evidence="4" type="ORF">H8E41_02470</name>
</gene>
<dbReference type="InterPro" id="IPR011006">
    <property type="entry name" value="CheY-like_superfamily"/>
</dbReference>
<organism evidence="4 5">
    <name type="scientific">Candidatus Desulfobia pelagia</name>
    <dbReference type="NCBI Taxonomy" id="2841692"/>
    <lineage>
        <taxon>Bacteria</taxon>
        <taxon>Pseudomonadati</taxon>
        <taxon>Thermodesulfobacteriota</taxon>
        <taxon>Desulfobulbia</taxon>
        <taxon>Desulfobulbales</taxon>
        <taxon>Desulfobulbaceae</taxon>
        <taxon>Candidatus Desulfobia</taxon>
    </lineage>
</organism>
<feature type="modified residue" description="4-aspartylphosphate" evidence="2">
    <location>
        <position position="52"/>
    </location>
</feature>
<sequence>MPKVLIIEDTPDNMELINFILKKNGYDTAWAKTGQQGIDMALADRPDFIVLDIQLPDMDGTEVLKTIRQSDINSSIPIIAMTSYAMSGDRDKLIAAGCNGYIEKPIDPLTVMAEIQEVLEKANKEGN</sequence>
<feature type="domain" description="Response regulatory" evidence="3">
    <location>
        <begin position="3"/>
        <end position="119"/>
    </location>
</feature>
<dbReference type="Pfam" id="PF00072">
    <property type="entry name" value="Response_reg"/>
    <property type="match status" value="1"/>
</dbReference>
<dbReference type="Proteomes" id="UP000614424">
    <property type="component" value="Unassembled WGS sequence"/>
</dbReference>
<dbReference type="PROSITE" id="PS50110">
    <property type="entry name" value="RESPONSE_REGULATORY"/>
    <property type="match status" value="1"/>
</dbReference>
<keyword evidence="1 2" id="KW-0597">Phosphoprotein</keyword>
<dbReference type="InterPro" id="IPR001789">
    <property type="entry name" value="Sig_transdc_resp-reg_receiver"/>
</dbReference>
<evidence type="ECO:0000259" key="3">
    <source>
        <dbReference type="PROSITE" id="PS50110"/>
    </source>
</evidence>
<name>A0A8J6NAN1_9BACT</name>
<dbReference type="GO" id="GO:0000160">
    <property type="term" value="P:phosphorelay signal transduction system"/>
    <property type="evidence" value="ECO:0007669"/>
    <property type="project" value="InterPro"/>
</dbReference>
<accession>A0A8J6NAN1</accession>
<dbReference type="EMBL" id="JACNJZ010000051">
    <property type="protein sequence ID" value="MBC8316740.1"/>
    <property type="molecule type" value="Genomic_DNA"/>
</dbReference>
<dbReference type="SMART" id="SM00448">
    <property type="entry name" value="REC"/>
    <property type="match status" value="1"/>
</dbReference>
<dbReference type="PANTHER" id="PTHR45339">
    <property type="entry name" value="HYBRID SIGNAL TRANSDUCTION HISTIDINE KINASE J"/>
    <property type="match status" value="1"/>
</dbReference>
<evidence type="ECO:0000256" key="1">
    <source>
        <dbReference type="ARBA" id="ARBA00022553"/>
    </source>
</evidence>
<comment type="caution">
    <text evidence="4">The sequence shown here is derived from an EMBL/GenBank/DDBJ whole genome shotgun (WGS) entry which is preliminary data.</text>
</comment>
<proteinExistence type="predicted"/>
<evidence type="ECO:0000313" key="4">
    <source>
        <dbReference type="EMBL" id="MBC8316740.1"/>
    </source>
</evidence>
<dbReference type="SUPFAM" id="SSF52172">
    <property type="entry name" value="CheY-like"/>
    <property type="match status" value="1"/>
</dbReference>
<dbReference type="AlphaFoldDB" id="A0A8J6NAN1"/>
<dbReference type="PANTHER" id="PTHR45339:SF3">
    <property type="entry name" value="HISTIDINE KINASE"/>
    <property type="match status" value="1"/>
</dbReference>
<reference evidence="4 5" key="1">
    <citation type="submission" date="2020-08" db="EMBL/GenBank/DDBJ databases">
        <title>Bridging the membrane lipid divide: bacteria of the FCB group superphylum have the potential to synthesize archaeal ether lipids.</title>
        <authorList>
            <person name="Villanueva L."/>
            <person name="Von Meijenfeldt F.A.B."/>
            <person name="Westbye A.B."/>
            <person name="Yadav S."/>
            <person name="Hopmans E.C."/>
            <person name="Dutilh B.E."/>
            <person name="Sinninghe Damste J.S."/>
        </authorList>
    </citation>
    <scope>NUCLEOTIDE SEQUENCE [LARGE SCALE GENOMIC DNA]</scope>
    <source>
        <strain evidence="4">NIOZ-UU47</strain>
    </source>
</reference>
<dbReference type="Gene3D" id="3.40.50.2300">
    <property type="match status" value="1"/>
</dbReference>
<evidence type="ECO:0000256" key="2">
    <source>
        <dbReference type="PROSITE-ProRule" id="PRU00169"/>
    </source>
</evidence>
<evidence type="ECO:0000313" key="5">
    <source>
        <dbReference type="Proteomes" id="UP000614424"/>
    </source>
</evidence>